<dbReference type="PANTHER" id="PTHR37163:SF1">
    <property type="entry name" value="DUF501 DOMAIN-CONTAINING PROTEIN"/>
    <property type="match status" value="1"/>
</dbReference>
<gene>
    <name evidence="1" type="ORF">NE630_00475</name>
</gene>
<dbReference type="AlphaFoldDB" id="A0AAW5JWZ1"/>
<keyword evidence="2" id="KW-1185">Reference proteome</keyword>
<name>A0AAW5JWZ1_9BACT</name>
<dbReference type="RefSeq" id="WP_008712023.1">
    <property type="nucleotide sequence ID" value="NZ_CABKQM010000008.1"/>
</dbReference>
<dbReference type="Proteomes" id="UP001205919">
    <property type="component" value="Unassembled WGS sequence"/>
</dbReference>
<protein>
    <submittedName>
        <fullName evidence="1">DUF501 domain-containing protein</fullName>
    </submittedName>
</protein>
<dbReference type="EMBL" id="JANFYT010000001">
    <property type="protein sequence ID" value="MCQ4812891.1"/>
    <property type="molecule type" value="Genomic_DNA"/>
</dbReference>
<evidence type="ECO:0000313" key="2">
    <source>
        <dbReference type="Proteomes" id="UP001205919"/>
    </source>
</evidence>
<dbReference type="InterPro" id="IPR007511">
    <property type="entry name" value="DUF501"/>
</dbReference>
<evidence type="ECO:0000313" key="1">
    <source>
        <dbReference type="EMBL" id="MCQ4812891.1"/>
    </source>
</evidence>
<dbReference type="PANTHER" id="PTHR37163">
    <property type="entry name" value="CONSERVED PROTEIN"/>
    <property type="match status" value="1"/>
</dbReference>
<comment type="caution">
    <text evidence="1">The sequence shown here is derived from an EMBL/GenBank/DDBJ whole genome shotgun (WGS) entry which is preliminary data.</text>
</comment>
<reference evidence="1 2" key="1">
    <citation type="submission" date="2022-06" db="EMBL/GenBank/DDBJ databases">
        <title>Isolation of gut microbiota from human fecal samples.</title>
        <authorList>
            <person name="Pamer E.G."/>
            <person name="Barat B."/>
            <person name="Waligurski E."/>
            <person name="Medina S."/>
            <person name="Paddock L."/>
            <person name="Mostad J."/>
        </authorList>
    </citation>
    <scope>NUCLEOTIDE SEQUENCE [LARGE SCALE GENOMIC DNA]</scope>
    <source>
        <strain evidence="1 2">DFI.9.90</strain>
    </source>
</reference>
<sequence length="210" mass="22767">MTGHTIKETGPEEYALPAFWTDLREEDLPILREQTKGRKFDTSAVLAVARRCRHGFPQVVVSSPISSSGMPFPTVFWLTCPFLDHRCGELESEQRIAELEELFGTMSEAVAKMHLDYAKLRLSLAGGEAAPAFSGMSVGMRRSLAGLGVGGINWRDAPRAVKCLHLQTATWLGMGGHPAGEWLAEKIGAQDCAAGRCAKALTLLKAGREA</sequence>
<organism evidence="1 2">
    <name type="scientific">Cloacibacillus evryensis</name>
    <dbReference type="NCBI Taxonomy" id="508460"/>
    <lineage>
        <taxon>Bacteria</taxon>
        <taxon>Thermotogati</taxon>
        <taxon>Synergistota</taxon>
        <taxon>Synergistia</taxon>
        <taxon>Synergistales</taxon>
        <taxon>Synergistaceae</taxon>
        <taxon>Cloacibacillus</taxon>
    </lineage>
</organism>
<accession>A0AAW5JWZ1</accession>
<proteinExistence type="predicted"/>
<dbReference type="Pfam" id="PF04417">
    <property type="entry name" value="DUF501"/>
    <property type="match status" value="1"/>
</dbReference>